<evidence type="ECO:0000313" key="2">
    <source>
        <dbReference type="Proteomes" id="UP000516764"/>
    </source>
</evidence>
<evidence type="ECO:0000313" key="1">
    <source>
        <dbReference type="EMBL" id="QOD59712.1"/>
    </source>
</evidence>
<dbReference type="Gene3D" id="3.40.50.620">
    <property type="entry name" value="HUPs"/>
    <property type="match status" value="1"/>
</dbReference>
<protein>
    <submittedName>
        <fullName evidence="1">Universal stress protein</fullName>
    </submittedName>
</protein>
<proteinExistence type="predicted"/>
<dbReference type="OrthoDB" id="1198867at2"/>
<name>A0A7L8ACJ8_9FLAO</name>
<keyword evidence="2" id="KW-1185">Reference proteome</keyword>
<gene>
    <name evidence="1" type="ORF">H9I45_10130</name>
</gene>
<dbReference type="Proteomes" id="UP000516764">
    <property type="component" value="Chromosome"/>
</dbReference>
<dbReference type="EMBL" id="CP061813">
    <property type="protein sequence ID" value="QOD59712.1"/>
    <property type="molecule type" value="Genomic_DNA"/>
</dbReference>
<dbReference type="KEGG" id="phal:H9I45_10130"/>
<dbReference type="SUPFAM" id="SSF52402">
    <property type="entry name" value="Adenine nucleotide alpha hydrolases-like"/>
    <property type="match status" value="1"/>
</dbReference>
<dbReference type="RefSeq" id="WP_088352385.1">
    <property type="nucleotide sequence ID" value="NZ_CP061813.1"/>
</dbReference>
<reference evidence="1 2" key="1">
    <citation type="journal article" date="2016" name="Int. J. Syst. Evol. Microbiol.">
        <title>Polaribacter haliotis sp. nov., isolated from the gut of abalone Haliotis discus hannai.</title>
        <authorList>
            <person name="Kim Y.O."/>
            <person name="Park I.S."/>
            <person name="Park S."/>
            <person name="Nam B.H."/>
            <person name="Park J.M."/>
            <person name="Kim D.G."/>
            <person name="Yoon J.H."/>
        </authorList>
    </citation>
    <scope>NUCLEOTIDE SEQUENCE [LARGE SCALE GENOMIC DNA]</scope>
    <source>
        <strain evidence="1 2">KCTC 52418</strain>
    </source>
</reference>
<sequence length="252" mass="28415">MNNKCKILVLADVDKSTSEILKKGVDLANVVQGEIDFFCVKKPTDVVEKESQLSAMRSINKTFIETDNQIKKMINDVSVNSIPINHKISFGNLKDEIRYQIKETKPDIVLLGKRKSKILSFFGDNVINLILKEFNGTILIVSEENPLEAKEEISLGLLNNVNLSENRFMETLASYSNKPLKSFQINPVEKKISNPNNTVEFVFEGGDNTIKNVNNYLSKNKIDLLFLNREKETKSKIGGILNNLNCSLMVSN</sequence>
<dbReference type="InterPro" id="IPR014729">
    <property type="entry name" value="Rossmann-like_a/b/a_fold"/>
</dbReference>
<dbReference type="AlphaFoldDB" id="A0A7L8ACJ8"/>
<accession>A0A7L8ACJ8</accession>
<organism evidence="1 2">
    <name type="scientific">Polaribacter haliotis</name>
    <dbReference type="NCBI Taxonomy" id="1888915"/>
    <lineage>
        <taxon>Bacteria</taxon>
        <taxon>Pseudomonadati</taxon>
        <taxon>Bacteroidota</taxon>
        <taxon>Flavobacteriia</taxon>
        <taxon>Flavobacteriales</taxon>
        <taxon>Flavobacteriaceae</taxon>
    </lineage>
</organism>